<dbReference type="InterPro" id="IPR055294">
    <property type="entry name" value="FBL60-like"/>
</dbReference>
<feature type="domain" description="F-box" evidence="1">
    <location>
        <begin position="11"/>
        <end position="47"/>
    </location>
</feature>
<dbReference type="InterPro" id="IPR055411">
    <property type="entry name" value="LRR_FXL15/At3g58940/PEG3-like"/>
</dbReference>
<evidence type="ECO:0000313" key="3">
    <source>
        <dbReference type="Proteomes" id="UP001341840"/>
    </source>
</evidence>
<dbReference type="InterPro" id="IPR036047">
    <property type="entry name" value="F-box-like_dom_sf"/>
</dbReference>
<dbReference type="InterPro" id="IPR032675">
    <property type="entry name" value="LRR_dom_sf"/>
</dbReference>
<dbReference type="Pfam" id="PF00646">
    <property type="entry name" value="F-box"/>
    <property type="match status" value="1"/>
</dbReference>
<protein>
    <recommendedName>
        <fullName evidence="1">F-box domain-containing protein</fullName>
    </recommendedName>
</protein>
<dbReference type="Gene3D" id="3.80.10.10">
    <property type="entry name" value="Ribonuclease Inhibitor"/>
    <property type="match status" value="1"/>
</dbReference>
<proteinExistence type="predicted"/>
<accession>A0ABU6WKJ2</accession>
<sequence length="397" mass="44877">MEPEDDNSEASTTISTLPDSILCHILSFLPTRTSMATSILSRRWRHLWKDLHVLNLDGYSVSTHELSRDQVEERFVDFVNEVLHRVQVRRIQKFRLDGEVRNYSHTLSFWIDSVTSGPHLQELYLSLWNSSGSFYTLPHSVFSCTSLVSLILKGDIIVSFDNLQSVQLPSLKNLELEVIYVELDKLLSHCPALEMLKVFIFFNNGGMDPNEIHLPSSLKRLNLESEACDSTVDHLEIHTPSLEYLDLSLVACYSQISVMTYPNLVEACLNICFDDMHTDWMPKLLNAICGAKLLALQASTTACLVCVPSLEFPQFGCLVKLQIGFEFFNSGVLIDLLHCCCKLEVLVIHACESVSYGCLYGEPVEPSSWTQPGYSVSWGSLSFGILAMKSIKWTEYR</sequence>
<dbReference type="SUPFAM" id="SSF81383">
    <property type="entry name" value="F-box domain"/>
    <property type="match status" value="1"/>
</dbReference>
<gene>
    <name evidence="2" type="ORF">PIB30_060796</name>
</gene>
<dbReference type="Gene3D" id="1.20.1280.50">
    <property type="match status" value="1"/>
</dbReference>
<organism evidence="2 3">
    <name type="scientific">Stylosanthes scabra</name>
    <dbReference type="NCBI Taxonomy" id="79078"/>
    <lineage>
        <taxon>Eukaryota</taxon>
        <taxon>Viridiplantae</taxon>
        <taxon>Streptophyta</taxon>
        <taxon>Embryophyta</taxon>
        <taxon>Tracheophyta</taxon>
        <taxon>Spermatophyta</taxon>
        <taxon>Magnoliopsida</taxon>
        <taxon>eudicotyledons</taxon>
        <taxon>Gunneridae</taxon>
        <taxon>Pentapetalae</taxon>
        <taxon>rosids</taxon>
        <taxon>fabids</taxon>
        <taxon>Fabales</taxon>
        <taxon>Fabaceae</taxon>
        <taxon>Papilionoideae</taxon>
        <taxon>50 kb inversion clade</taxon>
        <taxon>dalbergioids sensu lato</taxon>
        <taxon>Dalbergieae</taxon>
        <taxon>Pterocarpus clade</taxon>
        <taxon>Stylosanthes</taxon>
    </lineage>
</organism>
<name>A0ABU6WKJ2_9FABA</name>
<comment type="caution">
    <text evidence="2">The sequence shown here is derived from an EMBL/GenBank/DDBJ whole genome shotgun (WGS) entry which is preliminary data.</text>
</comment>
<evidence type="ECO:0000313" key="2">
    <source>
        <dbReference type="EMBL" id="MED6185829.1"/>
    </source>
</evidence>
<dbReference type="SUPFAM" id="SSF52047">
    <property type="entry name" value="RNI-like"/>
    <property type="match status" value="1"/>
</dbReference>
<evidence type="ECO:0000259" key="1">
    <source>
        <dbReference type="PROSITE" id="PS50181"/>
    </source>
</evidence>
<dbReference type="PROSITE" id="PS50181">
    <property type="entry name" value="FBOX"/>
    <property type="match status" value="1"/>
</dbReference>
<dbReference type="CDD" id="cd22160">
    <property type="entry name" value="F-box_AtFBL13-like"/>
    <property type="match status" value="1"/>
</dbReference>
<keyword evidence="3" id="KW-1185">Reference proteome</keyword>
<dbReference type="PANTHER" id="PTHR31293">
    <property type="entry name" value="RNI-LIKE SUPERFAMILY PROTEIN"/>
    <property type="match status" value="1"/>
</dbReference>
<dbReference type="InterPro" id="IPR001810">
    <property type="entry name" value="F-box_dom"/>
</dbReference>
<dbReference type="Pfam" id="PF24758">
    <property type="entry name" value="LRR_At5g56370"/>
    <property type="match status" value="1"/>
</dbReference>
<dbReference type="Proteomes" id="UP001341840">
    <property type="component" value="Unassembled WGS sequence"/>
</dbReference>
<dbReference type="SMART" id="SM00256">
    <property type="entry name" value="FBOX"/>
    <property type="match status" value="1"/>
</dbReference>
<dbReference type="PANTHER" id="PTHR31293:SF12">
    <property type="entry name" value="RNI-LIKE SUPERFAMILY PROTEIN"/>
    <property type="match status" value="1"/>
</dbReference>
<dbReference type="InterPro" id="IPR053781">
    <property type="entry name" value="F-box_AtFBL13-like"/>
</dbReference>
<reference evidence="2 3" key="1">
    <citation type="journal article" date="2023" name="Plants (Basel)">
        <title>Bridging the Gap: Combining Genomics and Transcriptomics Approaches to Understand Stylosanthes scabra, an Orphan Legume from the Brazilian Caatinga.</title>
        <authorList>
            <person name="Ferreira-Neto J.R.C."/>
            <person name="da Silva M.D."/>
            <person name="Binneck E."/>
            <person name="de Melo N.F."/>
            <person name="da Silva R.H."/>
            <person name="de Melo A.L.T.M."/>
            <person name="Pandolfi V."/>
            <person name="Bustamante F.O."/>
            <person name="Brasileiro-Vidal A.C."/>
            <person name="Benko-Iseppon A.M."/>
        </authorList>
    </citation>
    <scope>NUCLEOTIDE SEQUENCE [LARGE SCALE GENOMIC DNA]</scope>
    <source>
        <tissue evidence="2">Leaves</tissue>
    </source>
</reference>
<dbReference type="EMBL" id="JASCZI010181785">
    <property type="protein sequence ID" value="MED6185829.1"/>
    <property type="molecule type" value="Genomic_DNA"/>
</dbReference>